<dbReference type="CDD" id="cd07043">
    <property type="entry name" value="STAS_anti-anti-sigma_factors"/>
    <property type="match status" value="1"/>
</dbReference>
<dbReference type="AlphaFoldDB" id="A0A089Q3L1"/>
<dbReference type="InterPro" id="IPR036513">
    <property type="entry name" value="STAS_dom_sf"/>
</dbReference>
<dbReference type="PANTHER" id="PTHR35849:SF1">
    <property type="entry name" value="INTERMEMBRANE PHOSPHOLIPID TRANSPORT SYSTEM BINDING PROTEIN MLAB"/>
    <property type="match status" value="1"/>
</dbReference>
<dbReference type="RefSeq" id="WP_038478462.1">
    <property type="nucleotide sequence ID" value="NZ_CP009451.1"/>
</dbReference>
<dbReference type="InterPro" id="IPR052746">
    <property type="entry name" value="MlaB_ABC_Transporter"/>
</dbReference>
<evidence type="ECO:0000313" key="3">
    <source>
        <dbReference type="Proteomes" id="UP000029481"/>
    </source>
</evidence>
<name>A0A089Q3L1_9ENTR</name>
<dbReference type="Proteomes" id="UP000029481">
    <property type="component" value="Chromosome"/>
</dbReference>
<dbReference type="PROSITE" id="PS50801">
    <property type="entry name" value="STAS"/>
    <property type="match status" value="1"/>
</dbReference>
<organism evidence="2 3">
    <name type="scientific">Cedecea neteri</name>
    <dbReference type="NCBI Taxonomy" id="158822"/>
    <lineage>
        <taxon>Bacteria</taxon>
        <taxon>Pseudomonadati</taxon>
        <taxon>Pseudomonadota</taxon>
        <taxon>Gammaproteobacteria</taxon>
        <taxon>Enterobacterales</taxon>
        <taxon>Enterobacteriaceae</taxon>
        <taxon>Cedecea</taxon>
    </lineage>
</organism>
<dbReference type="NCBIfam" id="NF033618">
    <property type="entry name" value="mlaB_1"/>
    <property type="match status" value="1"/>
</dbReference>
<gene>
    <name evidence="2" type="ORF">JT31_14785</name>
</gene>
<dbReference type="PANTHER" id="PTHR35849">
    <property type="entry name" value="BLR2341 PROTEIN"/>
    <property type="match status" value="1"/>
</dbReference>
<sequence>MAEELSWKQEGATLHFFGELDGDTVQQLWAQREKTVAGITVFELSGLTRVDTAGLALLIHLTAIATRQGREVELRGASENLRTLAQLYNLPETLLPHLAG</sequence>
<feature type="domain" description="STAS" evidence="1">
    <location>
        <begin position="14"/>
        <end position="100"/>
    </location>
</feature>
<reference evidence="2 3" key="1">
    <citation type="submission" date="2014-09" db="EMBL/GenBank/DDBJ databases">
        <title>Cedecea neteri SSMD04 Genome Sequencing.</title>
        <authorList>
            <person name="Tan J.-Y."/>
        </authorList>
    </citation>
    <scope>NUCLEOTIDE SEQUENCE [LARGE SCALE GENOMIC DNA]</scope>
    <source>
        <strain evidence="2 3">SSMD04</strain>
    </source>
</reference>
<protein>
    <submittedName>
        <fullName evidence="2">Phospholipid ABC transporter substrate-binding protein</fullName>
    </submittedName>
</protein>
<accession>A0A089Q3L1</accession>
<evidence type="ECO:0000259" key="1">
    <source>
        <dbReference type="PROSITE" id="PS50801"/>
    </source>
</evidence>
<keyword evidence="3" id="KW-1185">Reference proteome</keyword>
<dbReference type="EMBL" id="CP009451">
    <property type="protein sequence ID" value="AIR05836.1"/>
    <property type="molecule type" value="Genomic_DNA"/>
</dbReference>
<dbReference type="InterPro" id="IPR049743">
    <property type="entry name" value="MlaB"/>
</dbReference>
<proteinExistence type="predicted"/>
<dbReference type="KEGG" id="cnt:JT31_14785"/>
<dbReference type="InterPro" id="IPR058548">
    <property type="entry name" value="MlaB-like_STAS"/>
</dbReference>
<dbReference type="SUPFAM" id="SSF52091">
    <property type="entry name" value="SpoIIaa-like"/>
    <property type="match status" value="1"/>
</dbReference>
<dbReference type="InterPro" id="IPR002645">
    <property type="entry name" value="STAS_dom"/>
</dbReference>
<dbReference type="Gene3D" id="3.30.750.24">
    <property type="entry name" value="STAS domain"/>
    <property type="match status" value="1"/>
</dbReference>
<evidence type="ECO:0000313" key="2">
    <source>
        <dbReference type="EMBL" id="AIR05836.1"/>
    </source>
</evidence>
<dbReference type="OrthoDB" id="5687860at2"/>
<dbReference type="Pfam" id="PF13466">
    <property type="entry name" value="STAS_2"/>
    <property type="match status" value="1"/>
</dbReference>